<dbReference type="EMBL" id="SHKW01000001">
    <property type="protein sequence ID" value="RZU42476.1"/>
    <property type="molecule type" value="Genomic_DNA"/>
</dbReference>
<proteinExistence type="predicted"/>
<evidence type="ECO:0000256" key="1">
    <source>
        <dbReference type="SAM" id="MobiDB-lite"/>
    </source>
</evidence>
<gene>
    <name evidence="2" type="ORF">BDD14_4066</name>
</gene>
<evidence type="ECO:0000313" key="2">
    <source>
        <dbReference type="EMBL" id="RZU42476.1"/>
    </source>
</evidence>
<feature type="region of interest" description="Disordered" evidence="1">
    <location>
        <begin position="26"/>
        <end position="101"/>
    </location>
</feature>
<evidence type="ECO:0000313" key="3">
    <source>
        <dbReference type="Proteomes" id="UP000292958"/>
    </source>
</evidence>
<dbReference type="AlphaFoldDB" id="A0A4V2G522"/>
<dbReference type="Proteomes" id="UP000292958">
    <property type="component" value="Unassembled WGS sequence"/>
</dbReference>
<accession>A0A4V2G522</accession>
<sequence>MKEKSRAQKMMGGAVAQWLISERNSSKEGRIETNAIPKENENLKQTKIGRRRGKRRRKTAQRFHSQRNAAIQSSNITSDSISKKPEVVIQFSRKHQSNSQR</sequence>
<feature type="compositionally biased region" description="Basic residues" evidence="1">
    <location>
        <begin position="47"/>
        <end position="65"/>
    </location>
</feature>
<organism evidence="2 3">
    <name type="scientific">Edaphobacter modestus</name>
    <dbReference type="NCBI Taxonomy" id="388466"/>
    <lineage>
        <taxon>Bacteria</taxon>
        <taxon>Pseudomonadati</taxon>
        <taxon>Acidobacteriota</taxon>
        <taxon>Terriglobia</taxon>
        <taxon>Terriglobales</taxon>
        <taxon>Acidobacteriaceae</taxon>
        <taxon>Edaphobacter</taxon>
    </lineage>
</organism>
<name>A0A4V2G522_9BACT</name>
<reference evidence="2 3" key="1">
    <citation type="submission" date="2019-02" db="EMBL/GenBank/DDBJ databases">
        <title>Genomic Encyclopedia of Archaeal and Bacterial Type Strains, Phase II (KMG-II): from individual species to whole genera.</title>
        <authorList>
            <person name="Goeker M."/>
        </authorList>
    </citation>
    <scope>NUCLEOTIDE SEQUENCE [LARGE SCALE GENOMIC DNA]</scope>
    <source>
        <strain evidence="2 3">DSM 18101</strain>
    </source>
</reference>
<protein>
    <submittedName>
        <fullName evidence="2">Uncharacterized protein</fullName>
    </submittedName>
</protein>
<feature type="compositionally biased region" description="Basic residues" evidence="1">
    <location>
        <begin position="92"/>
        <end position="101"/>
    </location>
</feature>
<keyword evidence="3" id="KW-1185">Reference proteome</keyword>
<comment type="caution">
    <text evidence="2">The sequence shown here is derived from an EMBL/GenBank/DDBJ whole genome shotgun (WGS) entry which is preliminary data.</text>
</comment>
<feature type="compositionally biased region" description="Polar residues" evidence="1">
    <location>
        <begin position="66"/>
        <end position="80"/>
    </location>
</feature>